<gene>
    <name evidence="1" type="ORF">MTCD1_01763</name>
</gene>
<accession>A0ABQ0MUV6</accession>
<reference evidence="1 2" key="1">
    <citation type="submission" date="2017-06" db="EMBL/GenBank/DDBJ databases">
        <title>Whole Genome Sequences of Colwellia marinimaniae MTCD1.</title>
        <authorList>
            <person name="Kusumoto H."/>
            <person name="Inoue M."/>
            <person name="Tanikawa K."/>
            <person name="Maeji H."/>
            <person name="Cameron J.H."/>
            <person name="Bartlett D.H."/>
        </authorList>
    </citation>
    <scope>NUCLEOTIDE SEQUENCE [LARGE SCALE GENOMIC DNA]</scope>
    <source>
        <strain evidence="1 2">MTCD1</strain>
    </source>
</reference>
<proteinExistence type="predicted"/>
<name>A0ABQ0MUV6_9GAMM</name>
<dbReference type="Proteomes" id="UP000197068">
    <property type="component" value="Unassembled WGS sequence"/>
</dbReference>
<dbReference type="EMBL" id="BDQM01000011">
    <property type="protein sequence ID" value="GAW96153.1"/>
    <property type="molecule type" value="Genomic_DNA"/>
</dbReference>
<dbReference type="RefSeq" id="WP_197410257.1">
    <property type="nucleotide sequence ID" value="NZ_BDQM01000011.1"/>
</dbReference>
<sequence>MRFAAAVAVNRLSKVLTADSGLGEIPTQFLGRSWKHVEHYWQRSPMLSLFIMVTT</sequence>
<organism evidence="1 2">
    <name type="scientific">Colwellia marinimaniae</name>
    <dbReference type="NCBI Taxonomy" id="1513592"/>
    <lineage>
        <taxon>Bacteria</taxon>
        <taxon>Pseudomonadati</taxon>
        <taxon>Pseudomonadota</taxon>
        <taxon>Gammaproteobacteria</taxon>
        <taxon>Alteromonadales</taxon>
        <taxon>Colwelliaceae</taxon>
        <taxon>Colwellia</taxon>
    </lineage>
</organism>
<protein>
    <submittedName>
        <fullName evidence="1">Uncharacterized protein</fullName>
    </submittedName>
</protein>
<keyword evidence="2" id="KW-1185">Reference proteome</keyword>
<comment type="caution">
    <text evidence="1">The sequence shown here is derived from an EMBL/GenBank/DDBJ whole genome shotgun (WGS) entry which is preliminary data.</text>
</comment>
<evidence type="ECO:0000313" key="2">
    <source>
        <dbReference type="Proteomes" id="UP000197068"/>
    </source>
</evidence>
<evidence type="ECO:0000313" key="1">
    <source>
        <dbReference type="EMBL" id="GAW96153.1"/>
    </source>
</evidence>